<feature type="region of interest" description="Disordered" evidence="3">
    <location>
        <begin position="111"/>
        <end position="151"/>
    </location>
</feature>
<dbReference type="Proteomes" id="UP000682733">
    <property type="component" value="Unassembled WGS sequence"/>
</dbReference>
<evidence type="ECO:0000256" key="3">
    <source>
        <dbReference type="SAM" id="MobiDB-lite"/>
    </source>
</evidence>
<feature type="compositionally biased region" description="Low complexity" evidence="3">
    <location>
        <begin position="138"/>
        <end position="151"/>
    </location>
</feature>
<dbReference type="InterPro" id="IPR011107">
    <property type="entry name" value="PPI_Ypi1"/>
</dbReference>
<dbReference type="PANTHER" id="PTHR20835">
    <property type="entry name" value="E3 UBIQUITIN-PROTEIN LIGASE PPP1R11-RELATED"/>
    <property type="match status" value="1"/>
</dbReference>
<feature type="region of interest" description="Disordered" evidence="3">
    <location>
        <begin position="1"/>
        <end position="51"/>
    </location>
</feature>
<dbReference type="EMBL" id="CAJNOK010000213">
    <property type="protein sequence ID" value="CAF0737292.1"/>
    <property type="molecule type" value="Genomic_DNA"/>
</dbReference>
<organism evidence="4 6">
    <name type="scientific">Didymodactylos carnosus</name>
    <dbReference type="NCBI Taxonomy" id="1234261"/>
    <lineage>
        <taxon>Eukaryota</taxon>
        <taxon>Metazoa</taxon>
        <taxon>Spiralia</taxon>
        <taxon>Gnathifera</taxon>
        <taxon>Rotifera</taxon>
        <taxon>Eurotatoria</taxon>
        <taxon>Bdelloidea</taxon>
        <taxon>Philodinida</taxon>
        <taxon>Philodinidae</taxon>
        <taxon>Didymodactylos</taxon>
    </lineage>
</organism>
<evidence type="ECO:0000313" key="5">
    <source>
        <dbReference type="EMBL" id="CAF3514111.1"/>
    </source>
</evidence>
<evidence type="ECO:0000256" key="2">
    <source>
        <dbReference type="ARBA" id="ARBA00031039"/>
    </source>
</evidence>
<dbReference type="PANTHER" id="PTHR20835:SF0">
    <property type="entry name" value="E3 UBIQUITIN-PROTEIN LIGASE PPP1R11"/>
    <property type="match status" value="1"/>
</dbReference>
<evidence type="ECO:0000313" key="4">
    <source>
        <dbReference type="EMBL" id="CAF0737292.1"/>
    </source>
</evidence>
<dbReference type="Proteomes" id="UP000677228">
    <property type="component" value="Unassembled WGS sequence"/>
</dbReference>
<dbReference type="Pfam" id="PF07491">
    <property type="entry name" value="PPI_Ypi1"/>
    <property type="match status" value="1"/>
</dbReference>
<reference evidence="4" key="1">
    <citation type="submission" date="2021-02" db="EMBL/GenBank/DDBJ databases">
        <authorList>
            <person name="Nowell W R."/>
        </authorList>
    </citation>
    <scope>NUCLEOTIDE SEQUENCE</scope>
</reference>
<feature type="compositionally biased region" description="Low complexity" evidence="3">
    <location>
        <begin position="36"/>
        <end position="45"/>
    </location>
</feature>
<gene>
    <name evidence="4" type="ORF">OVA965_LOCUS1217</name>
    <name evidence="5" type="ORF">TMI583_LOCUS1218</name>
</gene>
<feature type="compositionally biased region" description="Acidic residues" evidence="3">
    <location>
        <begin position="80"/>
        <end position="90"/>
    </location>
</feature>
<protein>
    <recommendedName>
        <fullName evidence="1">E3 ubiquitin-protein ligase PPP1R11</fullName>
    </recommendedName>
    <alternativeName>
        <fullName evidence="2">Protein phosphatase 1 regulatory subunit 11</fullName>
    </alternativeName>
</protein>
<accession>A0A8S2CTW3</accession>
<dbReference type="GO" id="GO:0004865">
    <property type="term" value="F:protein serine/threonine phosphatase inhibitor activity"/>
    <property type="evidence" value="ECO:0007669"/>
    <property type="project" value="InterPro"/>
</dbReference>
<dbReference type="AlphaFoldDB" id="A0A8S2CTW3"/>
<proteinExistence type="predicted"/>
<dbReference type="GO" id="GO:0005634">
    <property type="term" value="C:nucleus"/>
    <property type="evidence" value="ECO:0007669"/>
    <property type="project" value="TreeGrafter"/>
</dbReference>
<feature type="compositionally biased region" description="Polar residues" evidence="3">
    <location>
        <begin position="13"/>
        <end position="27"/>
    </location>
</feature>
<dbReference type="GO" id="GO:0008157">
    <property type="term" value="F:protein phosphatase 1 binding"/>
    <property type="evidence" value="ECO:0007669"/>
    <property type="project" value="TreeGrafter"/>
</dbReference>
<comment type="caution">
    <text evidence="4">The sequence shown here is derived from an EMBL/GenBank/DDBJ whole genome shotgun (WGS) entry which is preliminary data.</text>
</comment>
<name>A0A8S2CTW3_9BILA</name>
<evidence type="ECO:0000313" key="6">
    <source>
        <dbReference type="Proteomes" id="UP000677228"/>
    </source>
</evidence>
<evidence type="ECO:0000256" key="1">
    <source>
        <dbReference type="ARBA" id="ARBA00021994"/>
    </source>
</evidence>
<sequence length="151" mass="17168">MATASTFVDEGSSVITVSADGDQQQSELVEPRSHSPTLLLTLERPPTGPRVRWTEETVDNEFMNKKKSKCCCIYVKPSEIGDENENDDDDTNKRSDDNEFSHCEHCRYHVTSDYQASNDPDRPNRIKKVKLKIDDENAQSNENNNNDKQST</sequence>
<dbReference type="EMBL" id="CAJOBA010000213">
    <property type="protein sequence ID" value="CAF3514111.1"/>
    <property type="molecule type" value="Genomic_DNA"/>
</dbReference>
<feature type="region of interest" description="Disordered" evidence="3">
    <location>
        <begin position="79"/>
        <end position="99"/>
    </location>
</feature>